<accession>C3ZZ38</accession>
<evidence type="ECO:0000313" key="2">
    <source>
        <dbReference type="EMBL" id="EEN42202.1"/>
    </source>
</evidence>
<evidence type="ECO:0000256" key="1">
    <source>
        <dbReference type="SAM" id="MobiDB-lite"/>
    </source>
</evidence>
<name>C3ZZ38_BRAFL</name>
<organism>
    <name type="scientific">Branchiostoma floridae</name>
    <name type="common">Florida lancelet</name>
    <name type="synonym">Amphioxus</name>
    <dbReference type="NCBI Taxonomy" id="7739"/>
    <lineage>
        <taxon>Eukaryota</taxon>
        <taxon>Metazoa</taxon>
        <taxon>Chordata</taxon>
        <taxon>Cephalochordata</taxon>
        <taxon>Leptocardii</taxon>
        <taxon>Amphioxiformes</taxon>
        <taxon>Branchiostomatidae</taxon>
        <taxon>Branchiostoma</taxon>
    </lineage>
</organism>
<dbReference type="EMBL" id="GG666741">
    <property type="protein sequence ID" value="EEN42202.1"/>
    <property type="molecule type" value="Genomic_DNA"/>
</dbReference>
<gene>
    <name evidence="2" type="ORF">BRAFLDRAFT_109695</name>
</gene>
<feature type="region of interest" description="Disordered" evidence="1">
    <location>
        <begin position="1"/>
        <end position="25"/>
    </location>
</feature>
<feature type="compositionally biased region" description="Basic and acidic residues" evidence="1">
    <location>
        <begin position="42"/>
        <end position="82"/>
    </location>
</feature>
<feature type="region of interest" description="Disordered" evidence="1">
    <location>
        <begin position="42"/>
        <end position="99"/>
    </location>
</feature>
<sequence length="124" mass="14272">MPPARSTPQRYGVLTDHRTPPGSPAVTTEKIYRALMNLTREMQEGRRKQAEERQSMEAKSSDLTEEVFHLRQRVEETTRDDEVAPPTGKRRKKAKSPQLSKIPVCQCQFHFSSGVYIKQYEASH</sequence>
<dbReference type="AlphaFoldDB" id="C3ZZ38"/>
<proteinExistence type="predicted"/>
<protein>
    <submittedName>
        <fullName evidence="2">Uncharacterized protein</fullName>
    </submittedName>
</protein>
<dbReference type="InParanoid" id="C3ZZ38"/>
<reference evidence="2" key="1">
    <citation type="journal article" date="2008" name="Nature">
        <title>The amphioxus genome and the evolution of the chordate karyotype.</title>
        <authorList>
            <consortium name="US DOE Joint Genome Institute (JGI-PGF)"/>
            <person name="Putnam N.H."/>
            <person name="Butts T."/>
            <person name="Ferrier D.E.K."/>
            <person name="Furlong R.F."/>
            <person name="Hellsten U."/>
            <person name="Kawashima T."/>
            <person name="Robinson-Rechavi M."/>
            <person name="Shoguchi E."/>
            <person name="Terry A."/>
            <person name="Yu J.-K."/>
            <person name="Benito-Gutierrez E.L."/>
            <person name="Dubchak I."/>
            <person name="Garcia-Fernandez J."/>
            <person name="Gibson-Brown J.J."/>
            <person name="Grigoriev I.V."/>
            <person name="Horton A.C."/>
            <person name="de Jong P.J."/>
            <person name="Jurka J."/>
            <person name="Kapitonov V.V."/>
            <person name="Kohara Y."/>
            <person name="Kuroki Y."/>
            <person name="Lindquist E."/>
            <person name="Lucas S."/>
            <person name="Osoegawa K."/>
            <person name="Pennacchio L.A."/>
            <person name="Salamov A.A."/>
            <person name="Satou Y."/>
            <person name="Sauka-Spengler T."/>
            <person name="Schmutz J."/>
            <person name="Shin-I T."/>
            <person name="Toyoda A."/>
            <person name="Bronner-Fraser M."/>
            <person name="Fujiyama A."/>
            <person name="Holland L.Z."/>
            <person name="Holland P.W.H."/>
            <person name="Satoh N."/>
            <person name="Rokhsar D.S."/>
        </authorList>
    </citation>
    <scope>NUCLEOTIDE SEQUENCE [LARGE SCALE GENOMIC DNA]</scope>
    <source>
        <strain evidence="2">S238N-H82</strain>
        <tissue evidence="2">Testes</tissue>
    </source>
</reference>